<dbReference type="AlphaFoldDB" id="A0AAE3L2L5"/>
<feature type="transmembrane region" description="Helical" evidence="6">
    <location>
        <begin position="25"/>
        <end position="46"/>
    </location>
</feature>
<dbReference type="InterPro" id="IPR024002">
    <property type="entry name" value="For/NO2_transpt_CS"/>
</dbReference>
<dbReference type="PANTHER" id="PTHR30520">
    <property type="entry name" value="FORMATE TRANSPORTER-RELATED"/>
    <property type="match status" value="1"/>
</dbReference>
<dbReference type="GO" id="GO:0005886">
    <property type="term" value="C:plasma membrane"/>
    <property type="evidence" value="ECO:0007669"/>
    <property type="project" value="TreeGrafter"/>
</dbReference>
<feature type="transmembrane region" description="Helical" evidence="6">
    <location>
        <begin position="183"/>
        <end position="208"/>
    </location>
</feature>
<feature type="transmembrane region" description="Helical" evidence="6">
    <location>
        <begin position="228"/>
        <end position="254"/>
    </location>
</feature>
<dbReference type="Gene3D" id="1.20.1080.10">
    <property type="entry name" value="Glycerol uptake facilitator protein"/>
    <property type="match status" value="1"/>
</dbReference>
<keyword evidence="2 6" id="KW-0812">Transmembrane</keyword>
<dbReference type="Pfam" id="PF01226">
    <property type="entry name" value="Form_Nir_trans"/>
    <property type="match status" value="1"/>
</dbReference>
<evidence type="ECO:0000313" key="8">
    <source>
        <dbReference type="Proteomes" id="UP001205748"/>
    </source>
</evidence>
<evidence type="ECO:0000256" key="2">
    <source>
        <dbReference type="ARBA" id="ARBA00022692"/>
    </source>
</evidence>
<sequence>MKTPEKITESLYHKSLYFLERPIRALMLGGILAGLFVGIAAITTITATCDMKDYFGLGFTRIVSGIVFSFGLITIVLSGSELFTGSNLYVVALYKDRRYVGRLLRNWVILYGANFIGSLLLVFIIWGTGIYEQEVIRNALIETAKVKLGLTWMQAFIRGILCNFLVCLAIRVGEAAEQVSGKILGYIFVVGAFVMNSFEHSVANMFFIPTGIFLEKSLGIYLSWQSFILNNLIPVTLGNILGGSLFIGIAYHWLHKKRHPNGIKVQKVGA</sequence>
<keyword evidence="4 6" id="KW-0472">Membrane</keyword>
<organism evidence="7 8">
    <name type="scientific">Irregularibacter muris</name>
    <dbReference type="NCBI Taxonomy" id="1796619"/>
    <lineage>
        <taxon>Bacteria</taxon>
        <taxon>Bacillati</taxon>
        <taxon>Bacillota</taxon>
        <taxon>Clostridia</taxon>
        <taxon>Eubacteriales</taxon>
        <taxon>Eubacteriaceae</taxon>
        <taxon>Irregularibacter</taxon>
    </lineage>
</organism>
<feature type="transmembrane region" description="Helical" evidence="6">
    <location>
        <begin position="66"/>
        <end position="94"/>
    </location>
</feature>
<keyword evidence="3 6" id="KW-1133">Transmembrane helix</keyword>
<dbReference type="PANTHER" id="PTHR30520:SF6">
    <property type="entry name" value="FORMATE_NITRATE FAMILY TRANSPORTER (EUROFUNG)"/>
    <property type="match status" value="1"/>
</dbReference>
<evidence type="ECO:0000256" key="5">
    <source>
        <dbReference type="ARBA" id="ARBA00049660"/>
    </source>
</evidence>
<dbReference type="PROSITE" id="PS01005">
    <property type="entry name" value="FORMATE_NITRITE_TP_1"/>
    <property type="match status" value="1"/>
</dbReference>
<name>A0AAE3L2L5_9FIRM</name>
<gene>
    <name evidence="7" type="ORF">NSA47_07355</name>
</gene>
<dbReference type="RefSeq" id="WP_257530507.1">
    <property type="nucleotide sequence ID" value="NZ_JANKAS010000005.1"/>
</dbReference>
<dbReference type="InterPro" id="IPR000292">
    <property type="entry name" value="For/NO2_transpt"/>
</dbReference>
<dbReference type="EMBL" id="JANKAS010000005">
    <property type="protein sequence ID" value="MCR1898799.1"/>
    <property type="molecule type" value="Genomic_DNA"/>
</dbReference>
<accession>A0AAE3L2L5</accession>
<evidence type="ECO:0000256" key="6">
    <source>
        <dbReference type="SAM" id="Phobius"/>
    </source>
</evidence>
<dbReference type="Proteomes" id="UP001205748">
    <property type="component" value="Unassembled WGS sequence"/>
</dbReference>
<dbReference type="PROSITE" id="PS01006">
    <property type="entry name" value="FORMATE_NITRITE_TP_2"/>
    <property type="match status" value="1"/>
</dbReference>
<keyword evidence="8" id="KW-1185">Reference proteome</keyword>
<proteinExistence type="inferred from homology"/>
<dbReference type="GO" id="GO:0015499">
    <property type="term" value="F:formate transmembrane transporter activity"/>
    <property type="evidence" value="ECO:0007669"/>
    <property type="project" value="TreeGrafter"/>
</dbReference>
<feature type="transmembrane region" description="Helical" evidence="6">
    <location>
        <begin position="106"/>
        <end position="131"/>
    </location>
</feature>
<comment type="similarity">
    <text evidence="5">Belongs to the FNT transporter (TC 1.A.16) family.</text>
</comment>
<feature type="transmembrane region" description="Helical" evidence="6">
    <location>
        <begin position="151"/>
        <end position="171"/>
    </location>
</feature>
<comment type="subcellular location">
    <subcellularLocation>
        <location evidence="1">Membrane</location>
        <topology evidence="1">Multi-pass membrane protein</topology>
    </subcellularLocation>
</comment>
<evidence type="ECO:0000256" key="4">
    <source>
        <dbReference type="ARBA" id="ARBA00023136"/>
    </source>
</evidence>
<protein>
    <submittedName>
        <fullName evidence="7">Formate/nitrite transporter family protein</fullName>
    </submittedName>
</protein>
<evidence type="ECO:0000256" key="1">
    <source>
        <dbReference type="ARBA" id="ARBA00004141"/>
    </source>
</evidence>
<comment type="caution">
    <text evidence="7">The sequence shown here is derived from an EMBL/GenBank/DDBJ whole genome shotgun (WGS) entry which is preliminary data.</text>
</comment>
<evidence type="ECO:0000256" key="3">
    <source>
        <dbReference type="ARBA" id="ARBA00022989"/>
    </source>
</evidence>
<evidence type="ECO:0000313" key="7">
    <source>
        <dbReference type="EMBL" id="MCR1898799.1"/>
    </source>
</evidence>
<dbReference type="InterPro" id="IPR023271">
    <property type="entry name" value="Aquaporin-like"/>
</dbReference>
<reference evidence="7" key="1">
    <citation type="submission" date="2022-07" db="EMBL/GenBank/DDBJ databases">
        <title>Enhanced cultured diversity of the mouse gut microbiota enables custom-made synthetic communities.</title>
        <authorList>
            <person name="Afrizal A."/>
        </authorList>
    </citation>
    <scope>NUCLEOTIDE SEQUENCE</scope>
    <source>
        <strain evidence="7">DSM 28593</strain>
    </source>
</reference>